<dbReference type="PANTHER" id="PTHR47510">
    <property type="entry name" value="REVERSE TRANSCRIPTASE DOMAIN-CONTAINING PROTEIN"/>
    <property type="match status" value="1"/>
</dbReference>
<dbReference type="Proteomes" id="UP001152795">
    <property type="component" value="Unassembled WGS sequence"/>
</dbReference>
<proteinExistence type="predicted"/>
<dbReference type="PANTHER" id="PTHR47510:SF3">
    <property type="entry name" value="ENDO_EXONUCLEASE_PHOSPHATASE DOMAIN-CONTAINING PROTEIN"/>
    <property type="match status" value="1"/>
</dbReference>
<feature type="non-terminal residue" evidence="1">
    <location>
        <position position="175"/>
    </location>
</feature>
<accession>A0A7D9LBQ7</accession>
<gene>
    <name evidence="1" type="ORF">PACLA_8A062871</name>
</gene>
<protein>
    <submittedName>
        <fullName evidence="1">Uncharacterized protein</fullName>
    </submittedName>
</protein>
<dbReference type="OrthoDB" id="5987290at2759"/>
<comment type="caution">
    <text evidence="1">The sequence shown here is derived from an EMBL/GenBank/DDBJ whole genome shotgun (WGS) entry which is preliminary data.</text>
</comment>
<evidence type="ECO:0000313" key="2">
    <source>
        <dbReference type="Proteomes" id="UP001152795"/>
    </source>
</evidence>
<dbReference type="SUPFAM" id="SSF56219">
    <property type="entry name" value="DNase I-like"/>
    <property type="match status" value="1"/>
</dbReference>
<reference evidence="1" key="1">
    <citation type="submission" date="2020-04" db="EMBL/GenBank/DDBJ databases">
        <authorList>
            <person name="Alioto T."/>
            <person name="Alioto T."/>
            <person name="Gomez Garrido J."/>
        </authorList>
    </citation>
    <scope>NUCLEOTIDE SEQUENCE</scope>
    <source>
        <strain evidence="1">A484AB</strain>
    </source>
</reference>
<dbReference type="Gene3D" id="3.60.10.10">
    <property type="entry name" value="Endonuclease/exonuclease/phosphatase"/>
    <property type="match status" value="1"/>
</dbReference>
<sequence>MLENTYRLRGRRGGVKTKLDEARKRHNIPVHYTSCTKRSKFEYSNSNTKGVNFSNLIKIPICKDNNNQTVPHFVPRVMLSNVMSLTPKLDEVSEFLLRKKIDIGFITESWLKDRINDSIVKISGFNLIRKDRSSHEHGGVCIYLKDQIKYTIPENLQCCREHEVLWLKIHLNVIH</sequence>
<dbReference type="AlphaFoldDB" id="A0A7D9LBQ7"/>
<evidence type="ECO:0000313" key="1">
    <source>
        <dbReference type="EMBL" id="CAB4029535.1"/>
    </source>
</evidence>
<name>A0A7D9LBQ7_PARCT</name>
<keyword evidence="2" id="KW-1185">Reference proteome</keyword>
<dbReference type="EMBL" id="CACRXK020016234">
    <property type="protein sequence ID" value="CAB4029535.1"/>
    <property type="molecule type" value="Genomic_DNA"/>
</dbReference>
<organism evidence="1 2">
    <name type="scientific">Paramuricea clavata</name>
    <name type="common">Red gorgonian</name>
    <name type="synonym">Violescent sea-whip</name>
    <dbReference type="NCBI Taxonomy" id="317549"/>
    <lineage>
        <taxon>Eukaryota</taxon>
        <taxon>Metazoa</taxon>
        <taxon>Cnidaria</taxon>
        <taxon>Anthozoa</taxon>
        <taxon>Octocorallia</taxon>
        <taxon>Malacalcyonacea</taxon>
        <taxon>Plexauridae</taxon>
        <taxon>Paramuricea</taxon>
    </lineage>
</organism>
<dbReference type="InterPro" id="IPR036691">
    <property type="entry name" value="Endo/exonu/phosph_ase_sf"/>
</dbReference>